<protein>
    <submittedName>
        <fullName evidence="1">Uncharacterized protein</fullName>
    </submittedName>
</protein>
<sequence>MGCISDISILFRFLKNKFLGLLFKKVKKPHIRIKIIKIIEENKYFEL</sequence>
<evidence type="ECO:0000313" key="1">
    <source>
        <dbReference type="EMBL" id="GAH24967.1"/>
    </source>
</evidence>
<gene>
    <name evidence="1" type="ORF">S03H2_07642</name>
</gene>
<proteinExistence type="predicted"/>
<dbReference type="AlphaFoldDB" id="X1DXJ4"/>
<accession>X1DXJ4</accession>
<reference evidence="1" key="1">
    <citation type="journal article" date="2014" name="Front. Microbiol.">
        <title>High frequency of phylogenetically diverse reductive dehalogenase-homologous genes in deep subseafloor sedimentary metagenomes.</title>
        <authorList>
            <person name="Kawai M."/>
            <person name="Futagami T."/>
            <person name="Toyoda A."/>
            <person name="Takaki Y."/>
            <person name="Nishi S."/>
            <person name="Hori S."/>
            <person name="Arai W."/>
            <person name="Tsubouchi T."/>
            <person name="Morono Y."/>
            <person name="Uchiyama I."/>
            <person name="Ito T."/>
            <person name="Fujiyama A."/>
            <person name="Inagaki F."/>
            <person name="Takami H."/>
        </authorList>
    </citation>
    <scope>NUCLEOTIDE SEQUENCE</scope>
    <source>
        <strain evidence="1">Expedition CK06-06</strain>
    </source>
</reference>
<dbReference type="EMBL" id="BARU01003564">
    <property type="protein sequence ID" value="GAH24967.1"/>
    <property type="molecule type" value="Genomic_DNA"/>
</dbReference>
<organism evidence="1">
    <name type="scientific">marine sediment metagenome</name>
    <dbReference type="NCBI Taxonomy" id="412755"/>
    <lineage>
        <taxon>unclassified sequences</taxon>
        <taxon>metagenomes</taxon>
        <taxon>ecological metagenomes</taxon>
    </lineage>
</organism>
<name>X1DXJ4_9ZZZZ</name>
<comment type="caution">
    <text evidence="1">The sequence shown here is derived from an EMBL/GenBank/DDBJ whole genome shotgun (WGS) entry which is preliminary data.</text>
</comment>